<gene>
    <name evidence="2" type="ORF">PDE_01970</name>
</gene>
<evidence type="ECO:0000256" key="1">
    <source>
        <dbReference type="SAM" id="MobiDB-lite"/>
    </source>
</evidence>
<feature type="region of interest" description="Disordered" evidence="1">
    <location>
        <begin position="1"/>
        <end position="26"/>
    </location>
</feature>
<name>S7Z9Y1_PENO1</name>
<evidence type="ECO:0000313" key="2">
    <source>
        <dbReference type="EMBL" id="EPS27029.1"/>
    </source>
</evidence>
<dbReference type="AlphaFoldDB" id="S7Z9Y1"/>
<dbReference type="EMBL" id="KB644409">
    <property type="protein sequence ID" value="EPS27029.1"/>
    <property type="molecule type" value="Genomic_DNA"/>
</dbReference>
<feature type="compositionally biased region" description="Basic residues" evidence="1">
    <location>
        <begin position="1"/>
        <end position="10"/>
    </location>
</feature>
<reference evidence="2 3" key="1">
    <citation type="journal article" date="2013" name="PLoS ONE">
        <title>Genomic and secretomic analyses reveal unique features of the lignocellulolytic enzyme system of Penicillium decumbens.</title>
        <authorList>
            <person name="Liu G."/>
            <person name="Zhang L."/>
            <person name="Wei X."/>
            <person name="Zou G."/>
            <person name="Qin Y."/>
            <person name="Ma L."/>
            <person name="Li J."/>
            <person name="Zheng H."/>
            <person name="Wang S."/>
            <person name="Wang C."/>
            <person name="Xun L."/>
            <person name="Zhao G.-P."/>
            <person name="Zhou Z."/>
            <person name="Qu Y."/>
        </authorList>
    </citation>
    <scope>NUCLEOTIDE SEQUENCE [LARGE SCALE GENOMIC DNA]</scope>
    <source>
        <strain evidence="3">114-2 / CGMCC 5302</strain>
    </source>
</reference>
<keyword evidence="3" id="KW-1185">Reference proteome</keyword>
<dbReference type="HOGENOM" id="CLU_2513360_0_0_1"/>
<proteinExistence type="predicted"/>
<evidence type="ECO:0000313" key="3">
    <source>
        <dbReference type="Proteomes" id="UP000019376"/>
    </source>
</evidence>
<protein>
    <submittedName>
        <fullName evidence="2">Uncharacterized protein</fullName>
    </submittedName>
</protein>
<sequence>MHKKLSRAGQKRTDVKPTDIDNRSTMLSGFSMSRKPVSLHTSCHLFSLIPISPSLVLQVMCSLFSTDTHELSNTNAARHYHDHTT</sequence>
<dbReference type="Proteomes" id="UP000019376">
    <property type="component" value="Unassembled WGS sequence"/>
</dbReference>
<accession>S7Z9Y1</accession>
<organism evidence="2 3">
    <name type="scientific">Penicillium oxalicum (strain 114-2 / CGMCC 5302)</name>
    <name type="common">Penicillium decumbens</name>
    <dbReference type="NCBI Taxonomy" id="933388"/>
    <lineage>
        <taxon>Eukaryota</taxon>
        <taxon>Fungi</taxon>
        <taxon>Dikarya</taxon>
        <taxon>Ascomycota</taxon>
        <taxon>Pezizomycotina</taxon>
        <taxon>Eurotiomycetes</taxon>
        <taxon>Eurotiomycetidae</taxon>
        <taxon>Eurotiales</taxon>
        <taxon>Aspergillaceae</taxon>
        <taxon>Penicillium</taxon>
    </lineage>
</organism>
<feature type="compositionally biased region" description="Basic and acidic residues" evidence="1">
    <location>
        <begin position="11"/>
        <end position="22"/>
    </location>
</feature>